<gene>
    <name evidence="2" type="ORF">ACFODZ_11845</name>
</gene>
<protein>
    <submittedName>
        <fullName evidence="2">HEAT repeat domain-containing protein</fullName>
    </submittedName>
</protein>
<comment type="caution">
    <text evidence="2">The sequence shown here is derived from an EMBL/GenBank/DDBJ whole genome shotgun (WGS) entry which is preliminary data.</text>
</comment>
<name>A0ABV7JF98_9GAMM</name>
<dbReference type="Proteomes" id="UP001595533">
    <property type="component" value="Unassembled WGS sequence"/>
</dbReference>
<feature type="chain" id="PRO_5045926771" evidence="1">
    <location>
        <begin position="21"/>
        <end position="509"/>
    </location>
</feature>
<dbReference type="Gene3D" id="1.25.40.10">
    <property type="entry name" value="Tetratricopeptide repeat domain"/>
    <property type="match status" value="1"/>
</dbReference>
<proteinExistence type="predicted"/>
<dbReference type="InterPro" id="IPR011989">
    <property type="entry name" value="ARM-like"/>
</dbReference>
<evidence type="ECO:0000256" key="1">
    <source>
        <dbReference type="SAM" id="SignalP"/>
    </source>
</evidence>
<dbReference type="SUPFAM" id="SSF48371">
    <property type="entry name" value="ARM repeat"/>
    <property type="match status" value="1"/>
</dbReference>
<dbReference type="SUPFAM" id="SSF48452">
    <property type="entry name" value="TPR-like"/>
    <property type="match status" value="1"/>
</dbReference>
<dbReference type="Pfam" id="PF13646">
    <property type="entry name" value="HEAT_2"/>
    <property type="match status" value="1"/>
</dbReference>
<dbReference type="Gene3D" id="1.25.10.10">
    <property type="entry name" value="Leucine-rich Repeat Variant"/>
    <property type="match status" value="1"/>
</dbReference>
<sequence>MKTKLPMLIVMLSLFGLSQAELFTDDPKEAYDHGHTTMQSKEWAAAIEAFKVAAKAERLTAASMYWQAYSHYQLRQRVQAKRLLEKLIRQHQDSQWADDARVLLFEHGDGDEVITHQEAMDEELKLFTLQQIMFNDPQKALPKVYEMLEKSQSERVKMNAIQLLGLSDQEVVADYLYRFIEAEKDPGLQHQAIQMLSLRDSKNSRDKLLRLYEKSSDIELKSAIIQGFIHHDDSTQLIQLLNKEQHPDLKMYLIQMLGIKGEAAALKNIYPQAKGDQKRAILEALGLSGDASYLYAVIDAETNPEIRQQAIHALIMVDDEGLGTYLTDLYQKAVDNEEKDVIAQVLLATDADPQTIVSLIEQESAAERRQALVSTLMVMDAVDALRTVYAKETDQQTKAAIIRQFGIMDATDALMDLYQDDPQVAEEAAFYEALGLSSEALNIDFLLDRFKAGDHTVKQAVLNALMMQDNVDAMVKLLKAETDHEVKKQIIQMISVTDADALLDAIENP</sequence>
<feature type="signal peptide" evidence="1">
    <location>
        <begin position="1"/>
        <end position="20"/>
    </location>
</feature>
<dbReference type="RefSeq" id="WP_077411891.1">
    <property type="nucleotide sequence ID" value="NZ_JBHRTS010000006.1"/>
</dbReference>
<accession>A0ABV7JF98</accession>
<keyword evidence="3" id="KW-1185">Reference proteome</keyword>
<organism evidence="2 3">
    <name type="scientific">Marinicella sediminis</name>
    <dbReference type="NCBI Taxonomy" id="1792834"/>
    <lineage>
        <taxon>Bacteria</taxon>
        <taxon>Pseudomonadati</taxon>
        <taxon>Pseudomonadota</taxon>
        <taxon>Gammaproteobacteria</taxon>
        <taxon>Lysobacterales</taxon>
        <taxon>Marinicellaceae</taxon>
        <taxon>Marinicella</taxon>
    </lineage>
</organism>
<evidence type="ECO:0000313" key="2">
    <source>
        <dbReference type="EMBL" id="MFC3194933.1"/>
    </source>
</evidence>
<dbReference type="InterPro" id="IPR016024">
    <property type="entry name" value="ARM-type_fold"/>
</dbReference>
<dbReference type="EMBL" id="JBHRTS010000006">
    <property type="protein sequence ID" value="MFC3194933.1"/>
    <property type="molecule type" value="Genomic_DNA"/>
</dbReference>
<keyword evidence="1" id="KW-0732">Signal</keyword>
<dbReference type="InterPro" id="IPR011990">
    <property type="entry name" value="TPR-like_helical_dom_sf"/>
</dbReference>
<reference evidence="3" key="1">
    <citation type="journal article" date="2019" name="Int. J. Syst. Evol. Microbiol.">
        <title>The Global Catalogue of Microorganisms (GCM) 10K type strain sequencing project: providing services to taxonomists for standard genome sequencing and annotation.</title>
        <authorList>
            <consortium name="The Broad Institute Genomics Platform"/>
            <consortium name="The Broad Institute Genome Sequencing Center for Infectious Disease"/>
            <person name="Wu L."/>
            <person name="Ma J."/>
        </authorList>
    </citation>
    <scope>NUCLEOTIDE SEQUENCE [LARGE SCALE GENOMIC DNA]</scope>
    <source>
        <strain evidence="3">KCTC 42953</strain>
    </source>
</reference>
<evidence type="ECO:0000313" key="3">
    <source>
        <dbReference type="Proteomes" id="UP001595533"/>
    </source>
</evidence>